<feature type="region of interest" description="Disordered" evidence="7">
    <location>
        <begin position="110"/>
        <end position="132"/>
    </location>
</feature>
<dbReference type="GO" id="GO:1990077">
    <property type="term" value="C:primosome complex"/>
    <property type="evidence" value="ECO:0007669"/>
    <property type="project" value="UniProtKB-KW"/>
</dbReference>
<evidence type="ECO:0000256" key="3">
    <source>
        <dbReference type="ARBA" id="ARBA00022679"/>
    </source>
</evidence>
<accession>A0A5E7LXR1</accession>
<dbReference type="GO" id="GO:0000428">
    <property type="term" value="C:DNA-directed RNA polymerase complex"/>
    <property type="evidence" value="ECO:0007669"/>
    <property type="project" value="UniProtKB-KW"/>
</dbReference>
<dbReference type="RefSeq" id="WP_154912783.1">
    <property type="nucleotide sequence ID" value="NZ_CABVIK010000012.1"/>
</dbReference>
<name>A0A5E7LXR1_PSEFL</name>
<organism evidence="9 10">
    <name type="scientific">Pseudomonas fluorescens</name>
    <dbReference type="NCBI Taxonomy" id="294"/>
    <lineage>
        <taxon>Bacteria</taxon>
        <taxon>Pseudomonadati</taxon>
        <taxon>Pseudomonadota</taxon>
        <taxon>Gammaproteobacteria</taxon>
        <taxon>Pseudomonadales</taxon>
        <taxon>Pseudomonadaceae</taxon>
        <taxon>Pseudomonas</taxon>
    </lineage>
</organism>
<dbReference type="GO" id="GO:0006269">
    <property type="term" value="P:DNA replication, synthesis of primer"/>
    <property type="evidence" value="ECO:0007669"/>
    <property type="project" value="UniProtKB-KW"/>
</dbReference>
<dbReference type="GO" id="GO:0016779">
    <property type="term" value="F:nucleotidyltransferase activity"/>
    <property type="evidence" value="ECO:0007669"/>
    <property type="project" value="UniProtKB-KW"/>
</dbReference>
<evidence type="ECO:0000256" key="1">
    <source>
        <dbReference type="ARBA" id="ARBA00022478"/>
    </source>
</evidence>
<gene>
    <name evidence="9" type="ORF">PS870_03726</name>
</gene>
<keyword evidence="4" id="KW-0548">Nucleotidyltransferase</keyword>
<keyword evidence="5" id="KW-0235">DNA replication</keyword>
<evidence type="ECO:0000256" key="5">
    <source>
        <dbReference type="ARBA" id="ARBA00022705"/>
    </source>
</evidence>
<dbReference type="InterPro" id="IPR006171">
    <property type="entry name" value="TOPRIM_dom"/>
</dbReference>
<evidence type="ECO:0000259" key="8">
    <source>
        <dbReference type="Pfam" id="PF13362"/>
    </source>
</evidence>
<keyword evidence="6" id="KW-0804">Transcription</keyword>
<dbReference type="GO" id="GO:0008270">
    <property type="term" value="F:zinc ion binding"/>
    <property type="evidence" value="ECO:0007669"/>
    <property type="project" value="InterPro"/>
</dbReference>
<feature type="domain" description="Toprim" evidence="8">
    <location>
        <begin position="231"/>
        <end position="327"/>
    </location>
</feature>
<evidence type="ECO:0000256" key="2">
    <source>
        <dbReference type="ARBA" id="ARBA00022515"/>
    </source>
</evidence>
<evidence type="ECO:0000256" key="7">
    <source>
        <dbReference type="SAM" id="MobiDB-lite"/>
    </source>
</evidence>
<reference evidence="9 10" key="1">
    <citation type="submission" date="2019-09" db="EMBL/GenBank/DDBJ databases">
        <authorList>
            <person name="Chandra G."/>
            <person name="Truman W A."/>
        </authorList>
    </citation>
    <scope>NUCLEOTIDE SEQUENCE [LARGE SCALE GENOMIC DNA]</scope>
    <source>
        <strain evidence="9">PS870</strain>
    </source>
</reference>
<dbReference type="EMBL" id="CABVIK010000012">
    <property type="protein sequence ID" value="VVP19100.1"/>
    <property type="molecule type" value="Genomic_DNA"/>
</dbReference>
<dbReference type="GO" id="GO:0003677">
    <property type="term" value="F:DNA binding"/>
    <property type="evidence" value="ECO:0007669"/>
    <property type="project" value="InterPro"/>
</dbReference>
<evidence type="ECO:0000313" key="9">
    <source>
        <dbReference type="EMBL" id="VVP19100.1"/>
    </source>
</evidence>
<dbReference type="SUPFAM" id="SSF57783">
    <property type="entry name" value="Zinc beta-ribbon"/>
    <property type="match status" value="1"/>
</dbReference>
<evidence type="ECO:0000256" key="4">
    <source>
        <dbReference type="ARBA" id="ARBA00022695"/>
    </source>
</evidence>
<dbReference type="AlphaFoldDB" id="A0A5E7LXR1"/>
<protein>
    <recommendedName>
        <fullName evidence="8">Toprim domain-containing protein</fullName>
    </recommendedName>
</protein>
<evidence type="ECO:0000313" key="10">
    <source>
        <dbReference type="Proteomes" id="UP000349468"/>
    </source>
</evidence>
<dbReference type="InterPro" id="IPR036977">
    <property type="entry name" value="DNA_primase_Znf_CHC2"/>
</dbReference>
<keyword evidence="3" id="KW-0808">Transferase</keyword>
<keyword evidence="2" id="KW-0639">Primosome</keyword>
<dbReference type="Pfam" id="PF13362">
    <property type="entry name" value="Toprim_3"/>
    <property type="match status" value="1"/>
</dbReference>
<proteinExistence type="predicted"/>
<dbReference type="Gene3D" id="3.90.580.10">
    <property type="entry name" value="Zinc finger, CHC2-type domain"/>
    <property type="match status" value="1"/>
</dbReference>
<dbReference type="CDD" id="cd01029">
    <property type="entry name" value="TOPRIM_primases"/>
    <property type="match status" value="1"/>
</dbReference>
<dbReference type="InterPro" id="IPR034154">
    <property type="entry name" value="TOPRIM_DnaG/twinkle"/>
</dbReference>
<sequence>MTDHDTVDLIRLVALRALPAAPILLKEWLPEGRPNGREWVARNDVRGDRQAGSFGVSLDSGRWNDFADDQAHGGDLVSLLAYLRQCRQVEAAREIDQRLALGLFESSGVPSAPSAQQTEALKAARTRAEDNRRKADAVQQEKQQAAARQAVQLWQRAKPADRLHPYLVAKDVSPLKLRQMSQGKLLVPLCLDGRLVNLQVIDCAGTKRFLSGGRVQGCYSPLGRVIEGSRLYVCEGWATGATLHIHTGHPVVCAMNAGNLRAVALAMRALHGQSVELVIAGDDDRQTRGNPGRTAANRAAFDADALVVFPEWPQQAPPELSDFNDLHLWRNQLRETKP</sequence>
<evidence type="ECO:0000256" key="6">
    <source>
        <dbReference type="ARBA" id="ARBA00023163"/>
    </source>
</evidence>
<dbReference type="Proteomes" id="UP000349468">
    <property type="component" value="Unassembled WGS sequence"/>
</dbReference>
<keyword evidence="1" id="KW-0240">DNA-directed RNA polymerase</keyword>